<sequence length="62" mass="6642">MEELRKGGWEGGCTNSSCATINAHKDSAALSRIFKIVGSSAAEQLIPSGLWAKEERSFLLTS</sequence>
<protein>
    <submittedName>
        <fullName evidence="1">Uncharacterized protein</fullName>
    </submittedName>
</protein>
<evidence type="ECO:0000313" key="1">
    <source>
        <dbReference type="EMBL" id="TNN36180.1"/>
    </source>
</evidence>
<dbReference type="EMBL" id="SRLO01001650">
    <property type="protein sequence ID" value="TNN36180.1"/>
    <property type="molecule type" value="Genomic_DNA"/>
</dbReference>
<name>A0A4Z2F5S5_9TELE</name>
<evidence type="ECO:0000313" key="2">
    <source>
        <dbReference type="Proteomes" id="UP000314294"/>
    </source>
</evidence>
<dbReference type="Proteomes" id="UP000314294">
    <property type="component" value="Unassembled WGS sequence"/>
</dbReference>
<comment type="caution">
    <text evidence="1">The sequence shown here is derived from an EMBL/GenBank/DDBJ whole genome shotgun (WGS) entry which is preliminary data.</text>
</comment>
<dbReference type="AlphaFoldDB" id="A0A4Z2F5S5"/>
<organism evidence="1 2">
    <name type="scientific">Liparis tanakae</name>
    <name type="common">Tanaka's snailfish</name>
    <dbReference type="NCBI Taxonomy" id="230148"/>
    <lineage>
        <taxon>Eukaryota</taxon>
        <taxon>Metazoa</taxon>
        <taxon>Chordata</taxon>
        <taxon>Craniata</taxon>
        <taxon>Vertebrata</taxon>
        <taxon>Euteleostomi</taxon>
        <taxon>Actinopterygii</taxon>
        <taxon>Neopterygii</taxon>
        <taxon>Teleostei</taxon>
        <taxon>Neoteleostei</taxon>
        <taxon>Acanthomorphata</taxon>
        <taxon>Eupercaria</taxon>
        <taxon>Perciformes</taxon>
        <taxon>Cottioidei</taxon>
        <taxon>Cottales</taxon>
        <taxon>Liparidae</taxon>
        <taxon>Liparis</taxon>
    </lineage>
</organism>
<reference evidence="1 2" key="1">
    <citation type="submission" date="2019-03" db="EMBL/GenBank/DDBJ databases">
        <title>First draft genome of Liparis tanakae, snailfish: a comprehensive survey of snailfish specific genes.</title>
        <authorList>
            <person name="Kim W."/>
            <person name="Song I."/>
            <person name="Jeong J.-H."/>
            <person name="Kim D."/>
            <person name="Kim S."/>
            <person name="Ryu S."/>
            <person name="Song J.Y."/>
            <person name="Lee S.K."/>
        </authorList>
    </citation>
    <scope>NUCLEOTIDE SEQUENCE [LARGE SCALE GENOMIC DNA]</scope>
    <source>
        <tissue evidence="1">Muscle</tissue>
    </source>
</reference>
<accession>A0A4Z2F5S5</accession>
<proteinExistence type="predicted"/>
<gene>
    <name evidence="1" type="ORF">EYF80_053653</name>
</gene>
<keyword evidence="2" id="KW-1185">Reference proteome</keyword>